<keyword evidence="2" id="KW-1185">Reference proteome</keyword>
<sequence>MKKLKFNGPQLILSLAGLLVISIVPNVGYCADSQLGKIISLFNSGVYVSQTQIENALAGERTSILREESLHRYYRTSFSAPSSQIRELRFGSHREDAQSQKWIVGSLSAFFPDSKIEGCETYDDLVKSMGFAERMREPRSSIKGASWTRPATLSKGPYVISISTTDVTKPCVSGLTIVEEKNNPKPKH</sequence>
<gene>
    <name evidence="1" type="ORF">M3O51_19480</name>
</gene>
<evidence type="ECO:0000313" key="2">
    <source>
        <dbReference type="Proteomes" id="UP001167357"/>
    </source>
</evidence>
<comment type="caution">
    <text evidence="1">The sequence shown here is derived from an EMBL/GenBank/DDBJ whole genome shotgun (WGS) entry which is preliminary data.</text>
</comment>
<dbReference type="Proteomes" id="UP001167357">
    <property type="component" value="Unassembled WGS sequence"/>
</dbReference>
<proteinExistence type="predicted"/>
<dbReference type="GeneID" id="97211367"/>
<evidence type="ECO:0000313" key="1">
    <source>
        <dbReference type="EMBL" id="MCL1553417.1"/>
    </source>
</evidence>
<dbReference type="RefSeq" id="WP_147308582.1">
    <property type="nucleotide sequence ID" value="NZ_CP142084.2"/>
</dbReference>
<protein>
    <submittedName>
        <fullName evidence="1">Uncharacterized protein</fullName>
    </submittedName>
</protein>
<organism evidence="1 2">
    <name type="scientific">Xanthomonas nasturtii</name>
    <dbReference type="NCBI Taxonomy" id="1843581"/>
    <lineage>
        <taxon>Bacteria</taxon>
        <taxon>Pseudomonadati</taxon>
        <taxon>Pseudomonadota</taxon>
        <taxon>Gammaproteobacteria</taxon>
        <taxon>Lysobacterales</taxon>
        <taxon>Lysobacteraceae</taxon>
        <taxon>Xanthomonas</taxon>
    </lineage>
</organism>
<reference evidence="1" key="1">
    <citation type="submission" date="2022-04" db="EMBL/GenBank/DDBJ databases">
        <title>Genomic comparison of 19 strains of Xanthomonas nasturtii, a newly emerging watercress pathogen.</title>
        <authorList>
            <person name="Harrison J."/>
            <person name="Greer S."/>
            <person name="Hussain R."/>
            <person name="Lascelles D."/>
            <person name="Roberts M."/>
            <person name="Carter B."/>
            <person name="Bryning A."/>
            <person name="Carroll S."/>
            <person name="Aspin A."/>
            <person name="Cruz L."/>
            <person name="Cruz J."/>
            <person name="Grant M."/>
            <person name="Vicente J."/>
            <person name="Studholme D.J."/>
        </authorList>
    </citation>
    <scope>NUCLEOTIDE SEQUENCE</scope>
    <source>
        <strain evidence="1">10016B</strain>
    </source>
</reference>
<name>A0ABT0LVP4_9XANT</name>
<accession>A0ABT0LVP4</accession>
<dbReference type="EMBL" id="JAMBED010000074">
    <property type="protein sequence ID" value="MCL1553417.1"/>
    <property type="molecule type" value="Genomic_DNA"/>
</dbReference>